<dbReference type="GO" id="GO:0008168">
    <property type="term" value="F:methyltransferase activity"/>
    <property type="evidence" value="ECO:0007669"/>
    <property type="project" value="UniProtKB-KW"/>
</dbReference>
<comment type="caution">
    <text evidence="3">The sequence shown here is derived from an EMBL/GenBank/DDBJ whole genome shotgun (WGS) entry which is preliminary data.</text>
</comment>
<dbReference type="Proteomes" id="UP001233535">
    <property type="component" value="Unassembled WGS sequence"/>
</dbReference>
<name>A0ABU1CFD5_9GAMM</name>
<proteinExistence type="predicted"/>
<gene>
    <name evidence="3" type="ORF">P8609_11770</name>
</gene>
<evidence type="ECO:0000259" key="2">
    <source>
        <dbReference type="Pfam" id="PF05050"/>
    </source>
</evidence>
<keyword evidence="3" id="KW-0808">Transferase</keyword>
<dbReference type="InterPro" id="IPR006342">
    <property type="entry name" value="FkbM_mtfrase"/>
</dbReference>
<dbReference type="Gene3D" id="3.40.50.150">
    <property type="entry name" value="Vaccinia Virus protein VP39"/>
    <property type="match status" value="1"/>
</dbReference>
<feature type="domain" description="Methyltransferase FkbM" evidence="2">
    <location>
        <begin position="30"/>
        <end position="191"/>
    </location>
</feature>
<accession>A0ABU1CFD5</accession>
<organism evidence="3 4">
    <name type="scientific">Lysobacter arvi</name>
    <dbReference type="NCBI Taxonomy" id="3038776"/>
    <lineage>
        <taxon>Bacteria</taxon>
        <taxon>Pseudomonadati</taxon>
        <taxon>Pseudomonadota</taxon>
        <taxon>Gammaproteobacteria</taxon>
        <taxon>Lysobacterales</taxon>
        <taxon>Lysobacteraceae</taxon>
        <taxon>Lysobacter</taxon>
    </lineage>
</organism>
<keyword evidence="3" id="KW-0489">Methyltransferase</keyword>
<dbReference type="NCBIfam" id="TIGR01444">
    <property type="entry name" value="fkbM_fam"/>
    <property type="match status" value="1"/>
</dbReference>
<sequence>MSTFVSYAQNFEDVILRRVLADVHGGFYVDVGAQHPLRDSVTRAFYERGWRGINIEPVSEWHGLLQVDRPEDLNLKLAIGAAPGNMAFYEVRGTGLSTADADIAARHRMEGFEVTLNAVEVSTLDAVLEQHAKPQIHFLKIDVEGGELGVLRGLSLSRYRPWVIVVEATLPNSQENASAAWEPILLENGYKRVYNDGLNHFYLADEHSELAARFAYPPNFFDNFVRHADWERAEDARRLAEENERLLLHIDDVEERHRVAMERARASEEHLRGLEAHVRELEEIRRELEGNLGATRSEASTLAARCAQLERELAMVTQSRSWRITRPLRRVSEMVGAHRRFPSAAPGYQSAGEEIVLPPPVTQGVLLVPDEARLLELANSAAGEPLVARPQPMPIPRGRIEAILSELQALSHPPRTLPPKIDRLPGANVLRTPVLRFYERLFRKQSLINARMTEALRILLENQRDR</sequence>
<evidence type="ECO:0000256" key="1">
    <source>
        <dbReference type="SAM" id="Coils"/>
    </source>
</evidence>
<evidence type="ECO:0000313" key="3">
    <source>
        <dbReference type="EMBL" id="MDR0183638.1"/>
    </source>
</evidence>
<feature type="coiled-coil region" evidence="1">
    <location>
        <begin position="236"/>
        <end position="312"/>
    </location>
</feature>
<evidence type="ECO:0000313" key="4">
    <source>
        <dbReference type="Proteomes" id="UP001233535"/>
    </source>
</evidence>
<dbReference type="Pfam" id="PF05050">
    <property type="entry name" value="Methyltransf_21"/>
    <property type="match status" value="1"/>
</dbReference>
<dbReference type="GO" id="GO:0032259">
    <property type="term" value="P:methylation"/>
    <property type="evidence" value="ECO:0007669"/>
    <property type="project" value="UniProtKB-KW"/>
</dbReference>
<keyword evidence="4" id="KW-1185">Reference proteome</keyword>
<protein>
    <submittedName>
        <fullName evidence="3">FkbM family methyltransferase</fullName>
    </submittedName>
</protein>
<dbReference type="SUPFAM" id="SSF53335">
    <property type="entry name" value="S-adenosyl-L-methionine-dependent methyltransferases"/>
    <property type="match status" value="1"/>
</dbReference>
<dbReference type="InterPro" id="IPR029063">
    <property type="entry name" value="SAM-dependent_MTases_sf"/>
</dbReference>
<keyword evidence="1" id="KW-0175">Coiled coil</keyword>
<reference evidence="3 4" key="1">
    <citation type="submission" date="2023-04" db="EMBL/GenBank/DDBJ databases">
        <title>Lysobacter sp. strain UC isolated from soil sample.</title>
        <authorList>
            <person name="Choksket S."/>
            <person name="Harshvardhan F."/>
            <person name="Rana R."/>
            <person name="Patil P.B."/>
            <person name="Korpole S."/>
        </authorList>
    </citation>
    <scope>NUCLEOTIDE SEQUENCE [LARGE SCALE GENOMIC DNA]</scope>
    <source>
        <strain evidence="3 4">UC</strain>
    </source>
</reference>
<dbReference type="EMBL" id="JARUHG010000003">
    <property type="protein sequence ID" value="MDR0183638.1"/>
    <property type="molecule type" value="Genomic_DNA"/>
</dbReference>